<evidence type="ECO:0000256" key="4">
    <source>
        <dbReference type="SAM" id="SignalP"/>
    </source>
</evidence>
<dbReference type="SUPFAM" id="SSF53933">
    <property type="entry name" value="Microbial ribonucleases"/>
    <property type="match status" value="1"/>
</dbReference>
<keyword evidence="2" id="KW-0378">Hydrolase</keyword>
<dbReference type="GO" id="GO:0004540">
    <property type="term" value="F:RNA nuclease activity"/>
    <property type="evidence" value="ECO:0007669"/>
    <property type="project" value="InterPro"/>
</dbReference>
<reference evidence="5" key="1">
    <citation type="submission" date="2023-03" db="EMBL/GenBank/DDBJ databases">
        <title>Complete genome of Cladonia borealis.</title>
        <authorList>
            <person name="Park H."/>
        </authorList>
    </citation>
    <scope>NUCLEOTIDE SEQUENCE</scope>
    <source>
        <strain evidence="5">ANT050790</strain>
    </source>
</reference>
<feature type="signal peptide" evidence="4">
    <location>
        <begin position="1"/>
        <end position="19"/>
    </location>
</feature>
<keyword evidence="1" id="KW-0540">Nuclease</keyword>
<name>A0AA39QWJ9_9LECA</name>
<evidence type="ECO:0000256" key="2">
    <source>
        <dbReference type="ARBA" id="ARBA00022801"/>
    </source>
</evidence>
<dbReference type="InterPro" id="IPR016191">
    <property type="entry name" value="Ribonuclease/ribotoxin"/>
</dbReference>
<evidence type="ECO:0000256" key="1">
    <source>
        <dbReference type="ARBA" id="ARBA00022722"/>
    </source>
</evidence>
<keyword evidence="6" id="KW-1185">Reference proteome</keyword>
<dbReference type="AlphaFoldDB" id="A0AA39QWJ9"/>
<protein>
    <submittedName>
        <fullName evidence="5">Uncharacterized protein</fullName>
    </submittedName>
</protein>
<proteinExistence type="predicted"/>
<organism evidence="5 6">
    <name type="scientific">Cladonia borealis</name>
    <dbReference type="NCBI Taxonomy" id="184061"/>
    <lineage>
        <taxon>Eukaryota</taxon>
        <taxon>Fungi</taxon>
        <taxon>Dikarya</taxon>
        <taxon>Ascomycota</taxon>
        <taxon>Pezizomycotina</taxon>
        <taxon>Lecanoromycetes</taxon>
        <taxon>OSLEUM clade</taxon>
        <taxon>Lecanoromycetidae</taxon>
        <taxon>Lecanorales</taxon>
        <taxon>Lecanorineae</taxon>
        <taxon>Cladoniaceae</taxon>
        <taxon>Cladonia</taxon>
    </lineage>
</organism>
<dbReference type="GO" id="GO:0003723">
    <property type="term" value="F:RNA binding"/>
    <property type="evidence" value="ECO:0007669"/>
    <property type="project" value="InterPro"/>
</dbReference>
<dbReference type="Proteomes" id="UP001166286">
    <property type="component" value="Unassembled WGS sequence"/>
</dbReference>
<evidence type="ECO:0000313" key="6">
    <source>
        <dbReference type="Proteomes" id="UP001166286"/>
    </source>
</evidence>
<sequence>MHPSVIIQLAILAASQVLAAPAEPASQSYAVNILLEKRANPAPVTCGPSSDERAWPLQSVQNAFNALIANAPKDNADKPRAGNRYYPRRFGNPTPSDATVVAALDAIPECKTGQANMGYTEFPLTDPVFTGGATNSQGLDRVLAISGPPAADGTVTYTYCLAMTHRGHGAGDGGVDPCVNAP</sequence>
<feature type="chain" id="PRO_5041355393" evidence="4">
    <location>
        <begin position="20"/>
        <end position="182"/>
    </location>
</feature>
<evidence type="ECO:0000256" key="3">
    <source>
        <dbReference type="SAM" id="MobiDB-lite"/>
    </source>
</evidence>
<dbReference type="GO" id="GO:0016787">
    <property type="term" value="F:hydrolase activity"/>
    <property type="evidence" value="ECO:0007669"/>
    <property type="project" value="UniProtKB-KW"/>
</dbReference>
<dbReference type="Gene3D" id="3.10.450.30">
    <property type="entry name" value="Microbial ribonucleases"/>
    <property type="match status" value="1"/>
</dbReference>
<evidence type="ECO:0000313" key="5">
    <source>
        <dbReference type="EMBL" id="KAK0510513.1"/>
    </source>
</evidence>
<dbReference type="EMBL" id="JAFEKC020000015">
    <property type="protein sequence ID" value="KAK0510513.1"/>
    <property type="molecule type" value="Genomic_DNA"/>
</dbReference>
<gene>
    <name evidence="5" type="ORF">JMJ35_006945</name>
</gene>
<comment type="caution">
    <text evidence="5">The sequence shown here is derived from an EMBL/GenBank/DDBJ whole genome shotgun (WGS) entry which is preliminary data.</text>
</comment>
<keyword evidence="4" id="KW-0732">Signal</keyword>
<accession>A0AA39QWJ9</accession>
<feature type="region of interest" description="Disordered" evidence="3">
    <location>
        <begin position="71"/>
        <end position="90"/>
    </location>
</feature>